<dbReference type="AlphaFoldDB" id="A0A553V083"/>
<dbReference type="RefSeq" id="WP_143720481.1">
    <property type="nucleotide sequence ID" value="NZ_VKDB01000007.1"/>
</dbReference>
<organism evidence="1 2">
    <name type="scientific">Deinococcus detaillensis</name>
    <dbReference type="NCBI Taxonomy" id="2592048"/>
    <lineage>
        <taxon>Bacteria</taxon>
        <taxon>Thermotogati</taxon>
        <taxon>Deinococcota</taxon>
        <taxon>Deinococci</taxon>
        <taxon>Deinococcales</taxon>
        <taxon>Deinococcaceae</taxon>
        <taxon>Deinococcus</taxon>
    </lineage>
</organism>
<gene>
    <name evidence="1" type="ORF">FNU79_08780</name>
</gene>
<dbReference type="Proteomes" id="UP000316092">
    <property type="component" value="Unassembled WGS sequence"/>
</dbReference>
<keyword evidence="2" id="KW-1185">Reference proteome</keyword>
<evidence type="ECO:0000313" key="2">
    <source>
        <dbReference type="Proteomes" id="UP000316092"/>
    </source>
</evidence>
<sequence length="62" mass="6790">MLITDLNNPFGTPITDHAGLVCNVWSAGLGEPKEGHYAEHTDHSALLSHNFQLRPVQPEPSQ</sequence>
<evidence type="ECO:0000313" key="1">
    <source>
        <dbReference type="EMBL" id="TSA85868.1"/>
    </source>
</evidence>
<accession>A0A553V083</accession>
<protein>
    <submittedName>
        <fullName evidence="1">Uncharacterized protein</fullName>
    </submittedName>
</protein>
<proteinExistence type="predicted"/>
<dbReference type="EMBL" id="VKDB01000007">
    <property type="protein sequence ID" value="TSA85868.1"/>
    <property type="molecule type" value="Genomic_DNA"/>
</dbReference>
<name>A0A553V083_9DEIO</name>
<reference evidence="1 2" key="1">
    <citation type="submission" date="2019-07" db="EMBL/GenBank/DDBJ databases">
        <title>Deinococcus detaillus sp. nov., isolated from humus soil in Antarctica.</title>
        <authorList>
            <person name="Zhang K."/>
        </authorList>
    </citation>
    <scope>NUCLEOTIDE SEQUENCE [LARGE SCALE GENOMIC DNA]</scope>
    <source>
        <strain evidence="1 2">H1</strain>
    </source>
</reference>
<comment type="caution">
    <text evidence="1">The sequence shown here is derived from an EMBL/GenBank/DDBJ whole genome shotgun (WGS) entry which is preliminary data.</text>
</comment>